<proteinExistence type="predicted"/>
<reference evidence="3" key="1">
    <citation type="submission" date="2017-02" db="UniProtKB">
        <authorList>
            <consortium name="WormBaseParasite"/>
        </authorList>
    </citation>
    <scope>IDENTIFICATION</scope>
</reference>
<sequence length="153" mass="17151">MDGDDVIMSSVEESPCKLYDLKTSPNVYIFSVGLLYKNKSLFQQILLSSPAHLFSCGLLSADQLSTSWEQWLCYLASSLTPHQWQVCGSNFCGAKSGTKSSSVYSHGNDTRKWDPLPKVLQLDLSITRSLVHAMDFRPVYIDLTAFHLVRRAV</sequence>
<organism evidence="3">
    <name type="scientific">Haemonchus placei</name>
    <name type="common">Barber's pole worm</name>
    <dbReference type="NCBI Taxonomy" id="6290"/>
    <lineage>
        <taxon>Eukaryota</taxon>
        <taxon>Metazoa</taxon>
        <taxon>Ecdysozoa</taxon>
        <taxon>Nematoda</taxon>
        <taxon>Chromadorea</taxon>
        <taxon>Rhabditida</taxon>
        <taxon>Rhabditina</taxon>
        <taxon>Rhabditomorpha</taxon>
        <taxon>Strongyloidea</taxon>
        <taxon>Trichostrongylidae</taxon>
        <taxon>Haemonchus</taxon>
    </lineage>
</organism>
<dbReference type="WBParaSite" id="HPLM_0000520601-mRNA-1">
    <property type="protein sequence ID" value="HPLM_0000520601-mRNA-1"/>
    <property type="gene ID" value="HPLM_0000520601"/>
</dbReference>
<dbReference type="OrthoDB" id="5858241at2759"/>
<evidence type="ECO:0000313" key="2">
    <source>
        <dbReference type="Proteomes" id="UP000268014"/>
    </source>
</evidence>
<dbReference type="EMBL" id="UZAF01016302">
    <property type="protein sequence ID" value="VDO25200.1"/>
    <property type="molecule type" value="Genomic_DNA"/>
</dbReference>
<keyword evidence="2" id="KW-1185">Reference proteome</keyword>
<gene>
    <name evidence="1" type="ORF">HPLM_LOCUS5198</name>
</gene>
<reference evidence="1 2" key="2">
    <citation type="submission" date="2018-11" db="EMBL/GenBank/DDBJ databases">
        <authorList>
            <consortium name="Pathogen Informatics"/>
        </authorList>
    </citation>
    <scope>NUCLEOTIDE SEQUENCE [LARGE SCALE GENOMIC DNA]</scope>
    <source>
        <strain evidence="1 2">MHpl1</strain>
    </source>
</reference>
<dbReference type="AlphaFoldDB" id="A0A0N4W5G8"/>
<evidence type="ECO:0000313" key="3">
    <source>
        <dbReference type="WBParaSite" id="HPLM_0000520601-mRNA-1"/>
    </source>
</evidence>
<accession>A0A0N4W5G8</accession>
<dbReference type="Proteomes" id="UP000268014">
    <property type="component" value="Unassembled WGS sequence"/>
</dbReference>
<dbReference type="STRING" id="6290.A0A0N4W5G8"/>
<protein>
    <submittedName>
        <fullName evidence="3">Transducin/WD40 repeat-like superfamily protein</fullName>
    </submittedName>
</protein>
<evidence type="ECO:0000313" key="1">
    <source>
        <dbReference type="EMBL" id="VDO25200.1"/>
    </source>
</evidence>
<name>A0A0N4W5G8_HAEPC</name>